<organism evidence="13 14">
    <name type="scientific">Coemansia guatemalensis</name>
    <dbReference type="NCBI Taxonomy" id="2761395"/>
    <lineage>
        <taxon>Eukaryota</taxon>
        <taxon>Fungi</taxon>
        <taxon>Fungi incertae sedis</taxon>
        <taxon>Zoopagomycota</taxon>
        <taxon>Kickxellomycotina</taxon>
        <taxon>Kickxellomycetes</taxon>
        <taxon>Kickxellales</taxon>
        <taxon>Kickxellaceae</taxon>
        <taxon>Coemansia</taxon>
    </lineage>
</organism>
<dbReference type="InterPro" id="IPR019474">
    <property type="entry name" value="Ub_conjug_fac_E4_core"/>
</dbReference>
<dbReference type="Proteomes" id="UP001140094">
    <property type="component" value="Unassembled WGS sequence"/>
</dbReference>
<dbReference type="GO" id="GO:0006511">
    <property type="term" value="P:ubiquitin-dependent protein catabolic process"/>
    <property type="evidence" value="ECO:0007669"/>
    <property type="project" value="InterPro"/>
</dbReference>
<feature type="compositionally biased region" description="Basic and acidic residues" evidence="11">
    <location>
        <begin position="813"/>
        <end position="822"/>
    </location>
</feature>
<evidence type="ECO:0000256" key="8">
    <source>
        <dbReference type="ARBA" id="ARBA00022679"/>
    </source>
</evidence>
<evidence type="ECO:0000256" key="5">
    <source>
        <dbReference type="ARBA" id="ARBA00007434"/>
    </source>
</evidence>
<feature type="compositionally biased region" description="Polar residues" evidence="11">
    <location>
        <begin position="830"/>
        <end position="840"/>
    </location>
</feature>
<keyword evidence="8 13" id="KW-0808">Transferase</keyword>
<dbReference type="EC" id="2.3.2.27" evidence="6"/>
<sequence length="1108" mass="124361">MRPEKTFEQWQDDALSSVLSVTLDDANPKRSGRFYLKEVAEELREEGALALISTATLERVLVARLDEGAVVTSGSGVFEYLLNSWRAVHTVVGNLCGAKGKGLDPSVREARVQVLRNAQELLVSYMGLALQLPDMFPQTGRLGRAIIADALLADSDSDALAGLLPDLLTQLSTRFTDDGLPEVIAPIVSELGLRALLRTNHSLLQPGFRQILAALDTLTTNSQIAQAVPHMPTFDPEDCAGRRMQTGTALGPFLALSGFPAGDESIIQVYYADAPERSRQDREALHGSLRTTVQFLQAALFEIANRLVRSGVEERKLTLQLTLRTLATNALRSGMQVDMAKVVDDGFADNLASVWLRLSEPFTNDPGLKRIDRIDLDWVSLRAMRGTQAGGLDDEQGQISTYWRELTRVNADKELADAYLERRLKEEEENSASNNGAVPPGFIPDCFFTTAAALHIGTISTLTRYKEMLKRIGRFESDIERIGGAPELLSPMQRAGLPMVMQRWKDQLQMMRREKCALDAQILDPRRLTNTMVFYRLVMCFLLRQVDSRGEFPYKPFVMPGESSETQLPAEKWRMLPEFLIEDVIEFMVFNTAYAPDTLIDAAAQVGRGGSNGDMGLRTFDDVLPLFVVTFLARPKYIRNPYLKAKLVDILHMLTYRDPREDDDYVDTLGGNIPGNLRLHPSIDQFQSSLDENALARAYLVPALLRFYVDIEQTGASSQFYDKFNIRYYIARTLRALWARHPRYVEATRRFFMQSIAGSSDATKTTGETTTGSVTRDQRVIEEFVARLMTDTTYLLDESLSKLVIIRDIEKRQDEQRGRVDQPEPAVSPTVPSTETNPSSGGEGNDGNDGENEDEGDDASRLQDAERMAQSYVSLAHETVHMLAFLSRLVPRPFQADVVVGRLAAMLNYNLDQLAGPKCSNLRVRDMQQRFSFNPRVLLSELTSVYVHLGLPANDMPSDEDSLAIKRFVMSVAADDRSYSTELFDKAYSILERRSLKDEHSLQRLRDFVQSCEEGKVDSDAVEFLESNAPDNYLDPLLASLMTDPVRLPTSDNVMDLAVIKGQLLSDPRDPFNRAPLTVDMLEPLPELKKEILEWRDRMLQERYKSQQ</sequence>
<gene>
    <name evidence="13" type="primary">UFD2</name>
    <name evidence="13" type="ORF">H4R20_000119</name>
</gene>
<dbReference type="AlphaFoldDB" id="A0A9W8LW56"/>
<dbReference type="GO" id="GO:0005634">
    <property type="term" value="C:nucleus"/>
    <property type="evidence" value="ECO:0007669"/>
    <property type="project" value="UniProtKB-SubCell"/>
</dbReference>
<evidence type="ECO:0000256" key="7">
    <source>
        <dbReference type="ARBA" id="ARBA00022490"/>
    </source>
</evidence>
<evidence type="ECO:0000256" key="9">
    <source>
        <dbReference type="ARBA" id="ARBA00022786"/>
    </source>
</evidence>
<protein>
    <recommendedName>
        <fullName evidence="6">RING-type E3 ubiquitin transferase</fullName>
        <ecNumber evidence="6">2.3.2.27</ecNumber>
    </recommendedName>
</protein>
<dbReference type="InterPro" id="IPR013083">
    <property type="entry name" value="Znf_RING/FYVE/PHD"/>
</dbReference>
<evidence type="ECO:0000313" key="14">
    <source>
        <dbReference type="Proteomes" id="UP001140094"/>
    </source>
</evidence>
<keyword evidence="7" id="KW-0963">Cytoplasm</keyword>
<comment type="pathway">
    <text evidence="4">Protein modification; protein ubiquitination.</text>
</comment>
<dbReference type="SUPFAM" id="SSF57850">
    <property type="entry name" value="RING/U-box"/>
    <property type="match status" value="1"/>
</dbReference>
<dbReference type="InterPro" id="IPR045132">
    <property type="entry name" value="UBE4"/>
</dbReference>
<feature type="domain" description="U-box" evidence="12">
    <location>
        <begin position="1028"/>
        <end position="1102"/>
    </location>
</feature>
<dbReference type="FunFam" id="3.30.40.10:FF:000055">
    <property type="entry name" value="Ubiquitin conjugation factor e4 a"/>
    <property type="match status" value="1"/>
</dbReference>
<evidence type="ECO:0000256" key="4">
    <source>
        <dbReference type="ARBA" id="ARBA00004906"/>
    </source>
</evidence>
<dbReference type="SMART" id="SM00504">
    <property type="entry name" value="Ubox"/>
    <property type="match status" value="1"/>
</dbReference>
<keyword evidence="13" id="KW-0012">Acyltransferase</keyword>
<name>A0A9W8LW56_9FUNG</name>
<evidence type="ECO:0000256" key="3">
    <source>
        <dbReference type="ARBA" id="ARBA00004496"/>
    </source>
</evidence>
<feature type="compositionally biased region" description="Acidic residues" evidence="11">
    <location>
        <begin position="846"/>
        <end position="857"/>
    </location>
</feature>
<dbReference type="GO" id="GO:0005737">
    <property type="term" value="C:cytoplasm"/>
    <property type="evidence" value="ECO:0007669"/>
    <property type="project" value="UniProtKB-SubCell"/>
</dbReference>
<dbReference type="Gene3D" id="3.30.40.10">
    <property type="entry name" value="Zinc/RING finger domain, C3HC4 (zinc finger)"/>
    <property type="match status" value="1"/>
</dbReference>
<dbReference type="EMBL" id="JANBUO010000003">
    <property type="protein sequence ID" value="KAJ2809394.1"/>
    <property type="molecule type" value="Genomic_DNA"/>
</dbReference>
<dbReference type="PANTHER" id="PTHR13931:SF2">
    <property type="entry name" value="UBIQUITIN CONJUGATION FACTOR E4 B"/>
    <property type="match status" value="1"/>
</dbReference>
<evidence type="ECO:0000256" key="11">
    <source>
        <dbReference type="SAM" id="MobiDB-lite"/>
    </source>
</evidence>
<evidence type="ECO:0000313" key="13">
    <source>
        <dbReference type="EMBL" id="KAJ2809394.1"/>
    </source>
</evidence>
<keyword evidence="9" id="KW-0833">Ubl conjugation pathway</keyword>
<dbReference type="GO" id="GO:0036503">
    <property type="term" value="P:ERAD pathway"/>
    <property type="evidence" value="ECO:0007669"/>
    <property type="project" value="InterPro"/>
</dbReference>
<dbReference type="OrthoDB" id="20295at2759"/>
<dbReference type="GO" id="GO:0000151">
    <property type="term" value="C:ubiquitin ligase complex"/>
    <property type="evidence" value="ECO:0007669"/>
    <property type="project" value="InterPro"/>
</dbReference>
<keyword evidence="14" id="KW-1185">Reference proteome</keyword>
<comment type="similarity">
    <text evidence="5">Belongs to the ubiquitin conjugation factor E4 family.</text>
</comment>
<reference evidence="13" key="1">
    <citation type="submission" date="2022-07" db="EMBL/GenBank/DDBJ databases">
        <title>Phylogenomic reconstructions and comparative analyses of Kickxellomycotina fungi.</title>
        <authorList>
            <person name="Reynolds N.K."/>
            <person name="Stajich J.E."/>
            <person name="Barry K."/>
            <person name="Grigoriev I.V."/>
            <person name="Crous P."/>
            <person name="Smith M.E."/>
        </authorList>
    </citation>
    <scope>NUCLEOTIDE SEQUENCE</scope>
    <source>
        <strain evidence="13">NRRL 1565</strain>
    </source>
</reference>
<accession>A0A9W8LW56</accession>
<evidence type="ECO:0000256" key="2">
    <source>
        <dbReference type="ARBA" id="ARBA00004123"/>
    </source>
</evidence>
<dbReference type="Pfam" id="PF10408">
    <property type="entry name" value="Ufd2P_core"/>
    <property type="match status" value="1"/>
</dbReference>
<keyword evidence="10" id="KW-0539">Nucleus</keyword>
<feature type="region of interest" description="Disordered" evidence="11">
    <location>
        <begin position="813"/>
        <end position="860"/>
    </location>
</feature>
<comment type="subcellular location">
    <subcellularLocation>
        <location evidence="3">Cytoplasm</location>
    </subcellularLocation>
    <subcellularLocation>
        <location evidence="2">Nucleus</location>
    </subcellularLocation>
</comment>
<proteinExistence type="inferred from homology"/>
<dbReference type="InterPro" id="IPR003613">
    <property type="entry name" value="Ubox_domain"/>
</dbReference>
<evidence type="ECO:0000256" key="10">
    <source>
        <dbReference type="ARBA" id="ARBA00023242"/>
    </source>
</evidence>
<evidence type="ECO:0000259" key="12">
    <source>
        <dbReference type="PROSITE" id="PS51698"/>
    </source>
</evidence>
<comment type="catalytic activity">
    <reaction evidence="1">
        <text>S-ubiquitinyl-[E2 ubiquitin-conjugating enzyme]-L-cysteine + [acceptor protein]-L-lysine = [E2 ubiquitin-conjugating enzyme]-L-cysteine + N(6)-ubiquitinyl-[acceptor protein]-L-lysine.</text>
        <dbReference type="EC" id="2.3.2.27"/>
    </reaction>
</comment>
<dbReference type="Pfam" id="PF04564">
    <property type="entry name" value="U-box"/>
    <property type="match status" value="1"/>
</dbReference>
<dbReference type="PANTHER" id="PTHR13931">
    <property type="entry name" value="UBIQUITINATION FACTOR E4"/>
    <property type="match status" value="1"/>
</dbReference>
<evidence type="ECO:0000256" key="6">
    <source>
        <dbReference type="ARBA" id="ARBA00012483"/>
    </source>
</evidence>
<evidence type="ECO:0000256" key="1">
    <source>
        <dbReference type="ARBA" id="ARBA00000900"/>
    </source>
</evidence>
<dbReference type="GO" id="GO:0034450">
    <property type="term" value="F:ubiquitin-ubiquitin ligase activity"/>
    <property type="evidence" value="ECO:0007669"/>
    <property type="project" value="InterPro"/>
</dbReference>
<comment type="caution">
    <text evidence="13">The sequence shown here is derived from an EMBL/GenBank/DDBJ whole genome shotgun (WGS) entry which is preliminary data.</text>
</comment>
<dbReference type="GO" id="GO:0000209">
    <property type="term" value="P:protein polyubiquitination"/>
    <property type="evidence" value="ECO:0007669"/>
    <property type="project" value="TreeGrafter"/>
</dbReference>
<dbReference type="PROSITE" id="PS51698">
    <property type="entry name" value="U_BOX"/>
    <property type="match status" value="1"/>
</dbReference>